<dbReference type="Proteomes" id="UP001232343">
    <property type="component" value="Unassembled WGS sequence"/>
</dbReference>
<proteinExistence type="predicted"/>
<sequence length="117" mass="13577">MFFMGFEGLTYEEDENGKLVYTEHITNHSDGINLDQAVSLYLMWPGGNYPGFVREQFFQGAESKPTTRAKAEKALTYAIDQQDIWPRFNYTLEENDQLSAILTDLDPLDNFFLKVFF</sequence>
<reference evidence="1 2" key="1">
    <citation type="submission" date="2023-07" db="EMBL/GenBank/DDBJ databases">
        <title>Genomic Encyclopedia of Type Strains, Phase IV (KMG-IV): sequencing the most valuable type-strain genomes for metagenomic binning, comparative biology and taxonomic classification.</title>
        <authorList>
            <person name="Goeker M."/>
        </authorList>
    </citation>
    <scope>NUCLEOTIDE SEQUENCE [LARGE SCALE GENOMIC DNA]</scope>
    <source>
        <strain evidence="1 2">DSM 27848</strain>
    </source>
</reference>
<keyword evidence="2" id="KW-1185">Reference proteome</keyword>
<gene>
    <name evidence="1" type="ORF">J2S14_001993</name>
</gene>
<comment type="caution">
    <text evidence="1">The sequence shown here is derived from an EMBL/GenBank/DDBJ whole genome shotgun (WGS) entry which is preliminary data.</text>
</comment>
<dbReference type="EMBL" id="JAUSUO010000004">
    <property type="protein sequence ID" value="MDQ0343179.1"/>
    <property type="molecule type" value="Genomic_DNA"/>
</dbReference>
<dbReference type="RefSeq" id="WP_244681828.1">
    <property type="nucleotide sequence ID" value="NZ_JALIRM010000008.1"/>
</dbReference>
<organism evidence="1 2">
    <name type="scientific">Lederbergia wuyishanensis</name>
    <dbReference type="NCBI Taxonomy" id="1347903"/>
    <lineage>
        <taxon>Bacteria</taxon>
        <taxon>Bacillati</taxon>
        <taxon>Bacillota</taxon>
        <taxon>Bacilli</taxon>
        <taxon>Bacillales</taxon>
        <taxon>Bacillaceae</taxon>
        <taxon>Lederbergia</taxon>
    </lineage>
</organism>
<protein>
    <submittedName>
        <fullName evidence="1">Uncharacterized protein</fullName>
    </submittedName>
</protein>
<dbReference type="Gene3D" id="3.40.190.10">
    <property type="entry name" value="Periplasmic binding protein-like II"/>
    <property type="match status" value="2"/>
</dbReference>
<evidence type="ECO:0000313" key="1">
    <source>
        <dbReference type="EMBL" id="MDQ0343179.1"/>
    </source>
</evidence>
<name>A0ABU0D449_9BACI</name>
<evidence type="ECO:0000313" key="2">
    <source>
        <dbReference type="Proteomes" id="UP001232343"/>
    </source>
</evidence>
<accession>A0ABU0D449</accession>